<keyword evidence="2" id="KW-1185">Reference proteome</keyword>
<evidence type="ECO:0008006" key="3">
    <source>
        <dbReference type="Google" id="ProtNLM"/>
    </source>
</evidence>
<dbReference type="InterPro" id="IPR036188">
    <property type="entry name" value="FAD/NAD-bd_sf"/>
</dbReference>
<sequence length="129" mass="14510">MRTVEADYLVVGAGAMGMAFIDTLASETDARVVVVERREVCAYYDHVMRQKLLPTGRVSYFPMSEYRGDGRFVTLAGTQCAVAVTRRLVDATHMRACSPRHRPKNRGCWTGSWAWPARRCRPAPPSWTS</sequence>
<organism evidence="1 2">
    <name type="scientific">Mycobacterium palustre</name>
    <dbReference type="NCBI Taxonomy" id="153971"/>
    <lineage>
        <taxon>Bacteria</taxon>
        <taxon>Bacillati</taxon>
        <taxon>Actinomycetota</taxon>
        <taxon>Actinomycetes</taxon>
        <taxon>Mycobacteriales</taxon>
        <taxon>Mycobacteriaceae</taxon>
        <taxon>Mycobacterium</taxon>
        <taxon>Mycobacterium simiae complex</taxon>
    </lineage>
</organism>
<gene>
    <name evidence="1" type="ORF">AWC19_12690</name>
</gene>
<dbReference type="EMBL" id="LQPJ01000112">
    <property type="protein sequence ID" value="ORW22703.1"/>
    <property type="molecule type" value="Genomic_DNA"/>
</dbReference>
<proteinExistence type="predicted"/>
<name>A0A1X1ZH39_9MYCO</name>
<comment type="caution">
    <text evidence="1">The sequence shown here is derived from an EMBL/GenBank/DDBJ whole genome shotgun (WGS) entry which is preliminary data.</text>
</comment>
<accession>A0A1X1ZH39</accession>
<dbReference type="Gene3D" id="3.40.50.720">
    <property type="entry name" value="NAD(P)-binding Rossmann-like Domain"/>
    <property type="match status" value="1"/>
</dbReference>
<protein>
    <recommendedName>
        <fullName evidence="3">FAD/NAD(P)-binding domain-containing protein</fullName>
    </recommendedName>
</protein>
<dbReference type="AlphaFoldDB" id="A0A1X1ZH39"/>
<evidence type="ECO:0000313" key="1">
    <source>
        <dbReference type="EMBL" id="ORW22703.1"/>
    </source>
</evidence>
<reference evidence="1 2" key="1">
    <citation type="submission" date="2016-01" db="EMBL/GenBank/DDBJ databases">
        <title>The new phylogeny of the genus Mycobacterium.</title>
        <authorList>
            <person name="Tarcisio F."/>
            <person name="Conor M."/>
            <person name="Antonella G."/>
            <person name="Elisabetta G."/>
            <person name="Giulia F.S."/>
            <person name="Sara T."/>
            <person name="Anna F."/>
            <person name="Clotilde B."/>
            <person name="Roberto B."/>
            <person name="Veronica D.S."/>
            <person name="Fabio R."/>
            <person name="Monica P."/>
            <person name="Olivier J."/>
            <person name="Enrico T."/>
            <person name="Nicola S."/>
        </authorList>
    </citation>
    <scope>NUCLEOTIDE SEQUENCE [LARGE SCALE GENOMIC DNA]</scope>
    <source>
        <strain evidence="1 2">DSM 44572</strain>
    </source>
</reference>
<dbReference type="STRING" id="153971.AWC19_12690"/>
<dbReference type="Proteomes" id="UP000193529">
    <property type="component" value="Unassembled WGS sequence"/>
</dbReference>
<evidence type="ECO:0000313" key="2">
    <source>
        <dbReference type="Proteomes" id="UP000193529"/>
    </source>
</evidence>
<dbReference type="SUPFAM" id="SSF51905">
    <property type="entry name" value="FAD/NAD(P)-binding domain"/>
    <property type="match status" value="1"/>
</dbReference>